<gene>
    <name evidence="3" type="ORF">MUY34_03600</name>
</gene>
<proteinExistence type="predicted"/>
<keyword evidence="4" id="KW-1185">Reference proteome</keyword>
<dbReference type="RefSeq" id="WP_248411957.1">
    <property type="nucleotide sequence ID" value="NZ_JALPQF010000003.1"/>
</dbReference>
<reference evidence="3" key="1">
    <citation type="submission" date="2022-04" db="EMBL/GenBank/DDBJ databases">
        <authorList>
            <person name="Ren T."/>
        </authorList>
    </citation>
    <scope>NUCLEOTIDE SEQUENCE</scope>
    <source>
        <strain evidence="3">F63249</strain>
    </source>
</reference>
<keyword evidence="2" id="KW-1133">Transmembrane helix</keyword>
<keyword evidence="2" id="KW-0812">Transmembrane</keyword>
<accession>A0ABT0H5M5</accession>
<evidence type="ECO:0000256" key="1">
    <source>
        <dbReference type="SAM" id="MobiDB-lite"/>
    </source>
</evidence>
<evidence type="ECO:0000313" key="3">
    <source>
        <dbReference type="EMBL" id="MCK8479689.1"/>
    </source>
</evidence>
<name>A0ABT0H5M5_9FLAO</name>
<comment type="caution">
    <text evidence="3">The sequence shown here is derived from an EMBL/GenBank/DDBJ whole genome shotgun (WGS) entry which is preliminary data.</text>
</comment>
<evidence type="ECO:0000256" key="2">
    <source>
        <dbReference type="SAM" id="Phobius"/>
    </source>
</evidence>
<dbReference type="EMBL" id="JALPQF010000003">
    <property type="protein sequence ID" value="MCK8479689.1"/>
    <property type="molecule type" value="Genomic_DNA"/>
</dbReference>
<organism evidence="3 4">
    <name type="scientific">Psychroserpens algicola</name>
    <dbReference type="NCBI Taxonomy" id="1719034"/>
    <lineage>
        <taxon>Bacteria</taxon>
        <taxon>Pseudomonadati</taxon>
        <taxon>Bacteroidota</taxon>
        <taxon>Flavobacteriia</taxon>
        <taxon>Flavobacteriales</taxon>
        <taxon>Flavobacteriaceae</taxon>
        <taxon>Psychroserpens</taxon>
    </lineage>
</organism>
<feature type="region of interest" description="Disordered" evidence="1">
    <location>
        <begin position="87"/>
        <end position="108"/>
    </location>
</feature>
<sequence length="108" mass="11909">MKKTLIILGFVTSILALILAVTPLSKMAYIPSIAALIFGVLAMYTSKGKPSSKKSIQLIFLMTIIALAVTTYKAVFNTVEVGNTEQLEQKEEQLEEESLDELEDLEID</sequence>
<dbReference type="Proteomes" id="UP001203687">
    <property type="component" value="Unassembled WGS sequence"/>
</dbReference>
<feature type="transmembrane region" description="Helical" evidence="2">
    <location>
        <begin position="58"/>
        <end position="76"/>
    </location>
</feature>
<evidence type="ECO:0000313" key="4">
    <source>
        <dbReference type="Proteomes" id="UP001203687"/>
    </source>
</evidence>
<feature type="transmembrane region" description="Helical" evidence="2">
    <location>
        <begin position="30"/>
        <end position="46"/>
    </location>
</feature>
<feature type="compositionally biased region" description="Acidic residues" evidence="1">
    <location>
        <begin position="93"/>
        <end position="108"/>
    </location>
</feature>
<protein>
    <submittedName>
        <fullName evidence="3">FUSC family protein</fullName>
    </submittedName>
</protein>
<keyword evidence="2" id="KW-0472">Membrane</keyword>